<dbReference type="InterPro" id="IPR047692">
    <property type="entry name" value="T4P_ComGB"/>
</dbReference>
<dbReference type="PRINTS" id="PR00812">
    <property type="entry name" value="BCTERIALGSPF"/>
</dbReference>
<proteinExistence type="inferred from homology"/>
<reference evidence="10" key="1">
    <citation type="submission" date="2019-08" db="EMBL/GenBank/DDBJ databases">
        <authorList>
            <person name="Zheng X."/>
        </authorList>
    </citation>
    <scope>NUCLEOTIDE SEQUENCE [LARGE SCALE GENOMIC DNA]</scope>
    <source>
        <strain evidence="10">FJAT-25496</strain>
    </source>
</reference>
<dbReference type="EMBL" id="CP042593">
    <property type="protein sequence ID" value="QED48619.1"/>
    <property type="molecule type" value="Genomic_DNA"/>
</dbReference>
<feature type="transmembrane region" description="Helical" evidence="7">
    <location>
        <begin position="110"/>
        <end position="133"/>
    </location>
</feature>
<evidence type="ECO:0000256" key="6">
    <source>
        <dbReference type="ARBA" id="ARBA00023136"/>
    </source>
</evidence>
<evidence type="ECO:0000256" key="7">
    <source>
        <dbReference type="SAM" id="Phobius"/>
    </source>
</evidence>
<comment type="similarity">
    <text evidence="2">Belongs to the GSP F family.</text>
</comment>
<sequence>MRKRKWNLQEQSHFLKRTGELLVRGYPLSEAIESILYQLPQNKKEEVRGCLADLREGYPFYQILSKLNFNKNLIGYVYFAEQHGGLASAIQEGSEMMLKRDKDFEKLKKLLVYPLMLIFITVVLFIFVDYVILPRFSSLFISMNLEPNFFMKVVSSYGEMMPFLIGGTGSLFLIFFGYYGLIFKKHSQIKQKNLLVSIPIIGHFLKLFYTQFFSVQISYLLAGGVSIHEALSLFEKNDKQPLYQELGLEIKQSLRKGEKLEEILKIYPFFDSELPNIIRHGQKNGKLDQELLFFSRHCLNLIEERSEKLLKTIQPCLYTVIGFLIVSMYLAVLLPMFHLLEGI</sequence>
<feature type="transmembrane region" description="Helical" evidence="7">
    <location>
        <begin position="160"/>
        <end position="181"/>
    </location>
</feature>
<dbReference type="AlphaFoldDB" id="A0A5B8ZAI8"/>
<evidence type="ECO:0000256" key="4">
    <source>
        <dbReference type="ARBA" id="ARBA00022692"/>
    </source>
</evidence>
<name>A0A5B8ZAI8_CYTDA</name>
<feature type="domain" description="Type II secretion system protein GspF" evidence="8">
    <location>
        <begin position="214"/>
        <end position="335"/>
    </location>
</feature>
<evidence type="ECO:0000256" key="1">
    <source>
        <dbReference type="ARBA" id="ARBA00004651"/>
    </source>
</evidence>
<evidence type="ECO:0000256" key="5">
    <source>
        <dbReference type="ARBA" id="ARBA00022989"/>
    </source>
</evidence>
<accession>A0A5B8ZAI8</accession>
<evidence type="ECO:0000313" key="10">
    <source>
        <dbReference type="Proteomes" id="UP000321555"/>
    </source>
</evidence>
<keyword evidence="6 7" id="KW-0472">Membrane</keyword>
<keyword evidence="5 7" id="KW-1133">Transmembrane helix</keyword>
<dbReference type="STRING" id="1742359.GCA_001439625_02355"/>
<dbReference type="RefSeq" id="WP_057771552.1">
    <property type="nucleotide sequence ID" value="NZ_CP042593.1"/>
</dbReference>
<keyword evidence="10" id="KW-1185">Reference proteome</keyword>
<dbReference type="PANTHER" id="PTHR30012:SF0">
    <property type="entry name" value="TYPE II SECRETION SYSTEM PROTEIN F-RELATED"/>
    <property type="match status" value="1"/>
</dbReference>
<feature type="domain" description="Type II secretion system protein GspF" evidence="8">
    <location>
        <begin position="14"/>
        <end position="134"/>
    </location>
</feature>
<evidence type="ECO:0000256" key="2">
    <source>
        <dbReference type="ARBA" id="ARBA00005745"/>
    </source>
</evidence>
<keyword evidence="4 7" id="KW-0812">Transmembrane</keyword>
<gene>
    <name evidence="9" type="ORF">FSZ17_15955</name>
</gene>
<dbReference type="OrthoDB" id="1638902at2"/>
<dbReference type="Pfam" id="PF00482">
    <property type="entry name" value="T2SSF"/>
    <property type="match status" value="2"/>
</dbReference>
<dbReference type="InterPro" id="IPR018076">
    <property type="entry name" value="T2SS_GspF_dom"/>
</dbReference>
<dbReference type="Proteomes" id="UP000321555">
    <property type="component" value="Chromosome"/>
</dbReference>
<protein>
    <submittedName>
        <fullName evidence="9">Type II secretion system F family protein</fullName>
    </submittedName>
</protein>
<organism evidence="9 10">
    <name type="scientific">Cytobacillus dafuensis</name>
    <name type="common">Bacillus dafuensis</name>
    <dbReference type="NCBI Taxonomy" id="1742359"/>
    <lineage>
        <taxon>Bacteria</taxon>
        <taxon>Bacillati</taxon>
        <taxon>Bacillota</taxon>
        <taxon>Bacilli</taxon>
        <taxon>Bacillales</taxon>
        <taxon>Bacillaceae</taxon>
        <taxon>Cytobacillus</taxon>
    </lineage>
</organism>
<evidence type="ECO:0000313" key="9">
    <source>
        <dbReference type="EMBL" id="QED48619.1"/>
    </source>
</evidence>
<dbReference type="NCBIfam" id="NF041012">
    <property type="entry name" value="T4P_ComGB"/>
    <property type="match status" value="1"/>
</dbReference>
<dbReference type="Gene3D" id="1.20.81.30">
    <property type="entry name" value="Type II secretion system (T2SS), domain F"/>
    <property type="match status" value="2"/>
</dbReference>
<keyword evidence="3" id="KW-1003">Cell membrane</keyword>
<evidence type="ECO:0000256" key="3">
    <source>
        <dbReference type="ARBA" id="ARBA00022475"/>
    </source>
</evidence>
<dbReference type="KEGG" id="bda:FSZ17_15955"/>
<feature type="transmembrane region" description="Helical" evidence="7">
    <location>
        <begin position="315"/>
        <end position="337"/>
    </location>
</feature>
<dbReference type="InterPro" id="IPR003004">
    <property type="entry name" value="GspF/PilC"/>
</dbReference>
<comment type="subcellular location">
    <subcellularLocation>
        <location evidence="1">Cell membrane</location>
        <topology evidence="1">Multi-pass membrane protein</topology>
    </subcellularLocation>
</comment>
<evidence type="ECO:0000259" key="8">
    <source>
        <dbReference type="Pfam" id="PF00482"/>
    </source>
</evidence>
<dbReference type="PANTHER" id="PTHR30012">
    <property type="entry name" value="GENERAL SECRETION PATHWAY PROTEIN"/>
    <property type="match status" value="1"/>
</dbReference>
<dbReference type="GO" id="GO:0005886">
    <property type="term" value="C:plasma membrane"/>
    <property type="evidence" value="ECO:0007669"/>
    <property type="project" value="UniProtKB-SubCell"/>
</dbReference>
<dbReference type="InterPro" id="IPR042094">
    <property type="entry name" value="T2SS_GspF_sf"/>
</dbReference>